<dbReference type="Proteomes" id="UP000257554">
    <property type="component" value="Segment"/>
</dbReference>
<evidence type="ECO:0000313" key="2">
    <source>
        <dbReference type="Proteomes" id="UP000257554"/>
    </source>
</evidence>
<sequence>MRKFLFIIICLIMVLALWVLLTEYVSIKHSKIDVEDIEYKSKIDSIDKLDIRIDRLKYKLEDDKVKVNNLDDSSTVQLFIELVKGE</sequence>
<accession>A0A345MSY7</accession>
<dbReference type="GeneID" id="76971849"/>
<proteinExistence type="predicted"/>
<dbReference type="RefSeq" id="YP_010097634.1">
    <property type="nucleotide sequence ID" value="NC_055760.1"/>
</dbReference>
<dbReference type="EMBL" id="MH616963">
    <property type="protein sequence ID" value="AXH74487.1"/>
    <property type="molecule type" value="Genomic_DNA"/>
</dbReference>
<reference evidence="1 2" key="1">
    <citation type="submission" date="2018-07" db="EMBL/GenBank/DDBJ databases">
        <title>Uncovering a Universe of Circular DNA Viruses in Animal Metagenomes.</title>
        <authorList>
            <person name="Tisza M."/>
            <person name="Buck C."/>
            <person name="Pastrana D."/>
            <person name="Welch N."/>
            <person name="Peretti A."/>
        </authorList>
    </citation>
    <scope>NUCLEOTIDE SEQUENCE [LARGE SCALE GENOMIC DNA]</scope>
    <source>
        <strain evidence="1">Ctbg_1</strain>
    </source>
</reference>
<keyword evidence="2" id="KW-1185">Reference proteome</keyword>
<name>A0A345MSY7_9CAUD</name>
<evidence type="ECO:0000313" key="1">
    <source>
        <dbReference type="EMBL" id="AXH74487.1"/>
    </source>
</evidence>
<organism evidence="1 2">
    <name type="scientific">crAssphage sp. isolate ctbg_1</name>
    <dbReference type="NCBI Taxonomy" id="2989854"/>
    <lineage>
        <taxon>Viruses</taxon>
        <taxon>Duplodnaviria</taxon>
        <taxon>Heunggongvirae</taxon>
        <taxon>Uroviricota</taxon>
        <taxon>Caudoviricetes</taxon>
        <taxon>Crassvirales</taxon>
        <taxon>Intestiviridae</taxon>
        <taxon>Crudevirinae</taxon>
        <taxon>Whopevirus</taxon>
        <taxon>Whopevirus animalis</taxon>
    </lineage>
</organism>
<protein>
    <submittedName>
        <fullName evidence="1">Uncharacterized protein</fullName>
    </submittedName>
</protein>